<keyword evidence="3" id="KW-1185">Reference proteome</keyword>
<accession>A0ABQ9FSD0</accession>
<evidence type="ECO:0000313" key="3">
    <source>
        <dbReference type="Proteomes" id="UP001217089"/>
    </source>
</evidence>
<dbReference type="EMBL" id="JARBDR010000175">
    <property type="protein sequence ID" value="KAJ8319651.1"/>
    <property type="molecule type" value="Genomic_DNA"/>
</dbReference>
<reference evidence="2 3" key="1">
    <citation type="submission" date="2022-12" db="EMBL/GenBank/DDBJ databases">
        <title>Chromosome-level genome of Tegillarca granosa.</title>
        <authorList>
            <person name="Kim J."/>
        </authorList>
    </citation>
    <scope>NUCLEOTIDE SEQUENCE [LARGE SCALE GENOMIC DNA]</scope>
    <source>
        <strain evidence="2">Teg-2019</strain>
        <tissue evidence="2">Adductor muscle</tissue>
    </source>
</reference>
<gene>
    <name evidence="2" type="ORF">KUTeg_002800</name>
</gene>
<dbReference type="Pfam" id="PF10551">
    <property type="entry name" value="MULE"/>
    <property type="match status" value="1"/>
</dbReference>
<evidence type="ECO:0000313" key="2">
    <source>
        <dbReference type="EMBL" id="KAJ8319651.1"/>
    </source>
</evidence>
<proteinExistence type="predicted"/>
<protein>
    <recommendedName>
        <fullName evidence="1">MULE transposase domain-containing protein</fullName>
    </recommendedName>
</protein>
<organism evidence="2 3">
    <name type="scientific">Tegillarca granosa</name>
    <name type="common">Malaysian cockle</name>
    <name type="synonym">Anadara granosa</name>
    <dbReference type="NCBI Taxonomy" id="220873"/>
    <lineage>
        <taxon>Eukaryota</taxon>
        <taxon>Metazoa</taxon>
        <taxon>Spiralia</taxon>
        <taxon>Lophotrochozoa</taxon>
        <taxon>Mollusca</taxon>
        <taxon>Bivalvia</taxon>
        <taxon>Autobranchia</taxon>
        <taxon>Pteriomorphia</taxon>
        <taxon>Arcoida</taxon>
        <taxon>Arcoidea</taxon>
        <taxon>Arcidae</taxon>
        <taxon>Tegillarca</taxon>
    </lineage>
</organism>
<feature type="domain" description="MULE transposase" evidence="1">
    <location>
        <begin position="3"/>
        <end position="64"/>
    </location>
</feature>
<sequence>MQVSLAYVLMSGKRTKDYKKVFKKIRKLLPSVPSVPSFVTDFEKGIWKGIQKAFGLPIHGCVFHW</sequence>
<dbReference type="Proteomes" id="UP001217089">
    <property type="component" value="Unassembled WGS sequence"/>
</dbReference>
<evidence type="ECO:0000259" key="1">
    <source>
        <dbReference type="Pfam" id="PF10551"/>
    </source>
</evidence>
<comment type="caution">
    <text evidence="2">The sequence shown here is derived from an EMBL/GenBank/DDBJ whole genome shotgun (WGS) entry which is preliminary data.</text>
</comment>
<dbReference type="InterPro" id="IPR018289">
    <property type="entry name" value="MULE_transposase_dom"/>
</dbReference>
<name>A0ABQ9FSD0_TEGGR</name>